<evidence type="ECO:0000313" key="1">
    <source>
        <dbReference type="EMBL" id="MBX44720.1"/>
    </source>
</evidence>
<sequence length="13" mass="1534">MSNNRAMFSCFLL</sequence>
<reference evidence="1" key="1">
    <citation type="submission" date="2018-02" db="EMBL/GenBank/DDBJ databases">
        <title>Rhizophora mucronata_Transcriptome.</title>
        <authorList>
            <person name="Meera S.P."/>
            <person name="Sreeshan A."/>
            <person name="Augustine A."/>
        </authorList>
    </citation>
    <scope>NUCLEOTIDE SEQUENCE</scope>
    <source>
        <tissue evidence="1">Leaf</tissue>
    </source>
</reference>
<accession>A0A2P2NQN9</accession>
<proteinExistence type="predicted"/>
<name>A0A2P2NQN9_RHIMU</name>
<protein>
    <submittedName>
        <fullName evidence="1">Uncharacterized protein</fullName>
    </submittedName>
</protein>
<organism evidence="1">
    <name type="scientific">Rhizophora mucronata</name>
    <name type="common">Asiatic mangrove</name>
    <dbReference type="NCBI Taxonomy" id="61149"/>
    <lineage>
        <taxon>Eukaryota</taxon>
        <taxon>Viridiplantae</taxon>
        <taxon>Streptophyta</taxon>
        <taxon>Embryophyta</taxon>
        <taxon>Tracheophyta</taxon>
        <taxon>Spermatophyta</taxon>
        <taxon>Magnoliopsida</taxon>
        <taxon>eudicotyledons</taxon>
        <taxon>Gunneridae</taxon>
        <taxon>Pentapetalae</taxon>
        <taxon>rosids</taxon>
        <taxon>fabids</taxon>
        <taxon>Malpighiales</taxon>
        <taxon>Rhizophoraceae</taxon>
        <taxon>Rhizophora</taxon>
    </lineage>
</organism>
<dbReference type="EMBL" id="GGEC01064236">
    <property type="protein sequence ID" value="MBX44720.1"/>
    <property type="molecule type" value="Transcribed_RNA"/>
</dbReference>